<dbReference type="CDD" id="cd01335">
    <property type="entry name" value="Radical_SAM"/>
    <property type="match status" value="1"/>
</dbReference>
<proteinExistence type="predicted"/>
<keyword evidence="4" id="KW-0411">Iron-sulfur</keyword>
<dbReference type="STRING" id="227316.GA0070604_3836"/>
<gene>
    <name evidence="6" type="ORF">GA0070604_3836</name>
</gene>
<sequence length="347" mass="37950">MSVPARPTDVVWDITYACPLRCTHCYSESGRRPSRQLGLDDLYRVTDALISLRPGWITLAGGEPLVVPGILDLARRIRAAGISVALYTAGWSMDSALAADLLTSVDRVNVSVDGATATVHDRIRGRSGSFTRATATLTRLDHEAARLRAAGSRVAEFGVDCTVVRSNFDQLDALCTWATRQFPGLGFLWFGAAMPIGLASRPSFVDAELLTDELADELTEPATTDRLRALAPSTVTVGVTDNRLLQVHPEHIARGLYPFMQVEPDGAVRAMPIYEGTVGSLLTEDPTVLWRRSADRWTDPVVTGALGPARTMREWAEATRVIDQHFGDPLVRSRIERRPAYLAQTAR</sequence>
<keyword evidence="2" id="KW-0479">Metal-binding</keyword>
<evidence type="ECO:0000313" key="6">
    <source>
        <dbReference type="EMBL" id="SCL58455.1"/>
    </source>
</evidence>
<dbReference type="PANTHER" id="PTHR11228:SF7">
    <property type="entry name" value="PQQA PEPTIDE CYCLASE"/>
    <property type="match status" value="1"/>
</dbReference>
<keyword evidence="3" id="KW-0408">Iron</keyword>
<dbReference type="PROSITE" id="PS51918">
    <property type="entry name" value="RADICAL_SAM"/>
    <property type="match status" value="1"/>
</dbReference>
<feature type="domain" description="Radical SAM core" evidence="5">
    <location>
        <begin position="4"/>
        <end position="231"/>
    </location>
</feature>
<dbReference type="RefSeq" id="WP_091119986.1">
    <property type="nucleotide sequence ID" value="NZ_FMHY01000002.1"/>
</dbReference>
<dbReference type="InterPro" id="IPR013785">
    <property type="entry name" value="Aldolase_TIM"/>
</dbReference>
<evidence type="ECO:0000256" key="3">
    <source>
        <dbReference type="ARBA" id="ARBA00023004"/>
    </source>
</evidence>
<organism evidence="6 7">
    <name type="scientific">Micromonospora eburnea</name>
    <dbReference type="NCBI Taxonomy" id="227316"/>
    <lineage>
        <taxon>Bacteria</taxon>
        <taxon>Bacillati</taxon>
        <taxon>Actinomycetota</taxon>
        <taxon>Actinomycetes</taxon>
        <taxon>Micromonosporales</taxon>
        <taxon>Micromonosporaceae</taxon>
        <taxon>Micromonospora</taxon>
    </lineage>
</organism>
<keyword evidence="7" id="KW-1185">Reference proteome</keyword>
<dbReference type="InterPro" id="IPR050377">
    <property type="entry name" value="Radical_SAM_PqqE_MftC-like"/>
</dbReference>
<dbReference type="Gene3D" id="3.20.20.70">
    <property type="entry name" value="Aldolase class I"/>
    <property type="match status" value="1"/>
</dbReference>
<dbReference type="AlphaFoldDB" id="A0A1C6UWM5"/>
<evidence type="ECO:0000256" key="1">
    <source>
        <dbReference type="ARBA" id="ARBA00022691"/>
    </source>
</evidence>
<dbReference type="OrthoDB" id="9782387at2"/>
<reference evidence="7" key="1">
    <citation type="submission" date="2016-06" db="EMBL/GenBank/DDBJ databases">
        <authorList>
            <person name="Varghese N."/>
            <person name="Submissions Spin"/>
        </authorList>
    </citation>
    <scope>NUCLEOTIDE SEQUENCE [LARGE SCALE GENOMIC DNA]</scope>
    <source>
        <strain evidence="7">DSM 44814</strain>
    </source>
</reference>
<dbReference type="GO" id="GO:0046872">
    <property type="term" value="F:metal ion binding"/>
    <property type="evidence" value="ECO:0007669"/>
    <property type="project" value="UniProtKB-KW"/>
</dbReference>
<dbReference type="PANTHER" id="PTHR11228">
    <property type="entry name" value="RADICAL SAM DOMAIN PROTEIN"/>
    <property type="match status" value="1"/>
</dbReference>
<dbReference type="InterPro" id="IPR007197">
    <property type="entry name" value="rSAM"/>
</dbReference>
<dbReference type="GO" id="GO:0003824">
    <property type="term" value="F:catalytic activity"/>
    <property type="evidence" value="ECO:0007669"/>
    <property type="project" value="InterPro"/>
</dbReference>
<dbReference type="InterPro" id="IPR058240">
    <property type="entry name" value="rSAM_sf"/>
</dbReference>
<name>A0A1C6UWM5_9ACTN</name>
<dbReference type="GO" id="GO:0051536">
    <property type="term" value="F:iron-sulfur cluster binding"/>
    <property type="evidence" value="ECO:0007669"/>
    <property type="project" value="UniProtKB-KW"/>
</dbReference>
<dbReference type="SUPFAM" id="SSF102114">
    <property type="entry name" value="Radical SAM enzymes"/>
    <property type="match status" value="1"/>
</dbReference>
<dbReference type="EMBL" id="FMHY01000002">
    <property type="protein sequence ID" value="SCL58455.1"/>
    <property type="molecule type" value="Genomic_DNA"/>
</dbReference>
<dbReference type="SFLD" id="SFLDG01067">
    <property type="entry name" value="SPASM/twitch_domain_containing"/>
    <property type="match status" value="1"/>
</dbReference>
<dbReference type="Pfam" id="PF04055">
    <property type="entry name" value="Radical_SAM"/>
    <property type="match status" value="1"/>
</dbReference>
<dbReference type="SFLD" id="SFLDS00029">
    <property type="entry name" value="Radical_SAM"/>
    <property type="match status" value="1"/>
</dbReference>
<dbReference type="Proteomes" id="UP000199696">
    <property type="component" value="Unassembled WGS sequence"/>
</dbReference>
<evidence type="ECO:0000256" key="2">
    <source>
        <dbReference type="ARBA" id="ARBA00022723"/>
    </source>
</evidence>
<evidence type="ECO:0000256" key="4">
    <source>
        <dbReference type="ARBA" id="ARBA00023014"/>
    </source>
</evidence>
<keyword evidence="1" id="KW-0949">S-adenosyl-L-methionine</keyword>
<evidence type="ECO:0000259" key="5">
    <source>
        <dbReference type="PROSITE" id="PS51918"/>
    </source>
</evidence>
<evidence type="ECO:0000313" key="7">
    <source>
        <dbReference type="Proteomes" id="UP000199696"/>
    </source>
</evidence>
<protein>
    <submittedName>
        <fullName evidence="6">Radical SAM superfamily enzyme, MoaA/NifB/PqqE/SkfB family</fullName>
    </submittedName>
</protein>
<accession>A0A1C6UWM5</accession>